<proteinExistence type="predicted"/>
<organism evidence="1">
    <name type="scientific">Sigmofec virus UA08Rod_3978</name>
    <dbReference type="NCBI Taxonomy" id="2929392"/>
    <lineage>
        <taxon>Viruses</taxon>
        <taxon>Monodnaviria</taxon>
        <taxon>Sangervirae</taxon>
        <taxon>Phixviricota</taxon>
        <taxon>Malgrandaviricetes</taxon>
        <taxon>Petitvirales</taxon>
        <taxon>Microviridae</taxon>
    </lineage>
</organism>
<accession>A0A976N289</accession>
<dbReference type="EMBL" id="OM869579">
    <property type="protein sequence ID" value="UPW41345.1"/>
    <property type="molecule type" value="Genomic_DNA"/>
</dbReference>
<reference evidence="1" key="1">
    <citation type="submission" date="2022-02" db="EMBL/GenBank/DDBJ databases">
        <title>Towards deciphering the DNA virus diversity associated with rodent species in the families Cricetidae and Heteromyidae.</title>
        <authorList>
            <person name="Lund M."/>
            <person name="Larsen B.B."/>
            <person name="Gryseels S."/>
            <person name="Kraberger S."/>
            <person name="Rowsey D.M."/>
            <person name="Steger L."/>
            <person name="Yule K.M."/>
            <person name="Upham N.S."/>
            <person name="Worobey M."/>
            <person name="Van Doorslaer K."/>
            <person name="Varsani A."/>
        </authorList>
    </citation>
    <scope>NUCLEOTIDE SEQUENCE</scope>
    <source>
        <strain evidence="1">UA08Rod_3978</strain>
    </source>
</reference>
<name>A0A976N289_9VIRU</name>
<evidence type="ECO:0000313" key="1">
    <source>
        <dbReference type="EMBL" id="UPW41345.1"/>
    </source>
</evidence>
<sequence>MKIVKKLKLNKFEETEILSPRELIEKGKNLTGESINSSQQDVDHFGESVNVVDNKLQSIRIGYHTVNKAEEFRKAPSDTKPLDIKEYL</sequence>
<protein>
    <submittedName>
        <fullName evidence="1">Uncharacterized protein</fullName>
    </submittedName>
</protein>